<dbReference type="GO" id="GO:0016747">
    <property type="term" value="F:acyltransferase activity, transferring groups other than amino-acyl groups"/>
    <property type="evidence" value="ECO:0007669"/>
    <property type="project" value="InterPro"/>
</dbReference>
<name>A0AB39YDW2_9ACTN</name>
<dbReference type="InterPro" id="IPR000182">
    <property type="entry name" value="GNAT_dom"/>
</dbReference>
<dbReference type="InterPro" id="IPR016181">
    <property type="entry name" value="Acyl_CoA_acyltransferase"/>
</dbReference>
<reference evidence="2" key="1">
    <citation type="submission" date="2024-08" db="EMBL/GenBank/DDBJ databases">
        <authorList>
            <person name="Yu S.T."/>
        </authorList>
    </citation>
    <scope>NUCLEOTIDE SEQUENCE</scope>
    <source>
        <strain evidence="2">R33</strain>
    </source>
</reference>
<organism evidence="2">
    <name type="scientific">Streptomyces sp. R33</name>
    <dbReference type="NCBI Taxonomy" id="3238629"/>
    <lineage>
        <taxon>Bacteria</taxon>
        <taxon>Bacillati</taxon>
        <taxon>Actinomycetota</taxon>
        <taxon>Actinomycetes</taxon>
        <taxon>Kitasatosporales</taxon>
        <taxon>Streptomycetaceae</taxon>
        <taxon>Streptomyces</taxon>
    </lineage>
</organism>
<dbReference type="EC" id="2.3.-.-" evidence="2"/>
<proteinExistence type="predicted"/>
<feature type="domain" description="N-acetyltransferase" evidence="1">
    <location>
        <begin position="10"/>
        <end position="168"/>
    </location>
</feature>
<keyword evidence="2" id="KW-0808">Transferase</keyword>
<evidence type="ECO:0000259" key="1">
    <source>
        <dbReference type="PROSITE" id="PS51186"/>
    </source>
</evidence>
<sequence length="171" mass="18737">MNAAAPTGAWTLERLRPDHAPALLDFERENRAYFARTVPDRGDAYFTEFAHRHRALLAEQDTGLSHFHVLITRHGTLTGRVNLIDIEDGSAELGYRIGEHAVGRGAATAAVAEICRLAGSTYGLTRLTAVTTLDNPASLTVLRRNGFTQVETTTVDGRPGIRHERPLAPRN</sequence>
<dbReference type="SUPFAM" id="SSF55729">
    <property type="entry name" value="Acyl-CoA N-acyltransferases (Nat)"/>
    <property type="match status" value="1"/>
</dbReference>
<dbReference type="EMBL" id="CP165727">
    <property type="protein sequence ID" value="XDV66697.1"/>
    <property type="molecule type" value="Genomic_DNA"/>
</dbReference>
<dbReference type="InterPro" id="IPR051531">
    <property type="entry name" value="N-acetyltransferase"/>
</dbReference>
<dbReference type="PANTHER" id="PTHR43792">
    <property type="entry name" value="GNAT FAMILY, PUTATIVE (AFU_ORTHOLOGUE AFUA_3G00765)-RELATED-RELATED"/>
    <property type="match status" value="1"/>
</dbReference>
<dbReference type="Pfam" id="PF13302">
    <property type="entry name" value="Acetyltransf_3"/>
    <property type="match status" value="1"/>
</dbReference>
<evidence type="ECO:0000313" key="2">
    <source>
        <dbReference type="EMBL" id="XDV66697.1"/>
    </source>
</evidence>
<dbReference type="Gene3D" id="3.40.630.30">
    <property type="match status" value="1"/>
</dbReference>
<protein>
    <submittedName>
        <fullName evidence="2">GNAT family N-acetyltransferase</fullName>
        <ecNumber evidence="2">2.3.-.-</ecNumber>
    </submittedName>
</protein>
<dbReference type="RefSeq" id="WP_369779021.1">
    <property type="nucleotide sequence ID" value="NZ_CP165727.1"/>
</dbReference>
<accession>A0AB39YDW2</accession>
<keyword evidence="2" id="KW-0012">Acyltransferase</keyword>
<dbReference type="PROSITE" id="PS51186">
    <property type="entry name" value="GNAT"/>
    <property type="match status" value="1"/>
</dbReference>
<gene>
    <name evidence="2" type="ORF">AB5J51_29100</name>
</gene>
<dbReference type="AlphaFoldDB" id="A0AB39YDW2"/>